<protein>
    <submittedName>
        <fullName evidence="1">Uncharacterized protein</fullName>
    </submittedName>
</protein>
<proteinExistence type="predicted"/>
<sequence>MKFRILTHPSLKILIFFCFLLELQIQPEKMVIYQSLSSALKTPKKCEV</sequence>
<dbReference type="Proteomes" id="UP000012149">
    <property type="component" value="Unassembled WGS sequence"/>
</dbReference>
<organism evidence="1 2">
    <name type="scientific">Leptospira santarosai str. CBC1416</name>
    <dbReference type="NCBI Taxonomy" id="1193059"/>
    <lineage>
        <taxon>Bacteria</taxon>
        <taxon>Pseudomonadati</taxon>
        <taxon>Spirochaetota</taxon>
        <taxon>Spirochaetia</taxon>
        <taxon>Leptospirales</taxon>
        <taxon>Leptospiraceae</taxon>
        <taxon>Leptospira</taxon>
    </lineage>
</organism>
<reference evidence="1 2" key="1">
    <citation type="submission" date="2013-01" db="EMBL/GenBank/DDBJ databases">
        <authorList>
            <person name="Harkins D.M."/>
            <person name="Durkin A.S."/>
            <person name="Brinkac L.M."/>
            <person name="Haft D.H."/>
            <person name="Selengut J.D."/>
            <person name="Sanka R."/>
            <person name="DePew J."/>
            <person name="Purushe J."/>
            <person name="Matthias M.A."/>
            <person name="Vinetz J.M."/>
            <person name="Sutton G.G."/>
            <person name="Nierman W.C."/>
            <person name="Fouts D.E."/>
        </authorList>
    </citation>
    <scope>NUCLEOTIDE SEQUENCE [LARGE SCALE GENOMIC DNA]</scope>
    <source>
        <strain evidence="1 2">CBC1416</strain>
    </source>
</reference>
<accession>M6VMZ0</accession>
<evidence type="ECO:0000313" key="2">
    <source>
        <dbReference type="Proteomes" id="UP000012149"/>
    </source>
</evidence>
<evidence type="ECO:0000313" key="1">
    <source>
        <dbReference type="EMBL" id="EMO56481.1"/>
    </source>
</evidence>
<comment type="caution">
    <text evidence="1">The sequence shown here is derived from an EMBL/GenBank/DDBJ whole genome shotgun (WGS) entry which is preliminary data.</text>
</comment>
<dbReference type="AlphaFoldDB" id="M6VMZ0"/>
<gene>
    <name evidence="1" type="ORF">LEP1GSC161_1796</name>
</gene>
<dbReference type="EMBL" id="AKWE02000173">
    <property type="protein sequence ID" value="EMO56481.1"/>
    <property type="molecule type" value="Genomic_DNA"/>
</dbReference>
<name>M6VMZ0_9LEPT</name>